<name>A0ABP6QIF7_9ACTN</name>
<evidence type="ECO:0000256" key="2">
    <source>
        <dbReference type="SAM" id="Phobius"/>
    </source>
</evidence>
<keyword evidence="2" id="KW-1133">Transmembrane helix</keyword>
<keyword evidence="2" id="KW-0472">Membrane</keyword>
<feature type="region of interest" description="Disordered" evidence="1">
    <location>
        <begin position="729"/>
        <end position="751"/>
    </location>
</feature>
<feature type="transmembrane region" description="Helical" evidence="2">
    <location>
        <begin position="87"/>
        <end position="108"/>
    </location>
</feature>
<gene>
    <name evidence="3" type="ORF">GCM10010468_60750</name>
</gene>
<evidence type="ECO:0000313" key="4">
    <source>
        <dbReference type="Proteomes" id="UP001501237"/>
    </source>
</evidence>
<evidence type="ECO:0008006" key="5">
    <source>
        <dbReference type="Google" id="ProtNLM"/>
    </source>
</evidence>
<keyword evidence="4" id="KW-1185">Reference proteome</keyword>
<feature type="transmembrane region" description="Helical" evidence="2">
    <location>
        <begin position="114"/>
        <end position="138"/>
    </location>
</feature>
<dbReference type="RefSeq" id="WP_344835202.1">
    <property type="nucleotide sequence ID" value="NZ_BAAAUV010000020.1"/>
</dbReference>
<dbReference type="Proteomes" id="UP001501237">
    <property type="component" value="Unassembled WGS sequence"/>
</dbReference>
<evidence type="ECO:0000256" key="1">
    <source>
        <dbReference type="SAM" id="MobiDB-lite"/>
    </source>
</evidence>
<dbReference type="EMBL" id="BAAAUV010000020">
    <property type="protein sequence ID" value="GAA3230349.1"/>
    <property type="molecule type" value="Genomic_DNA"/>
</dbReference>
<comment type="caution">
    <text evidence="3">The sequence shown here is derived from an EMBL/GenBank/DDBJ whole genome shotgun (WGS) entry which is preliminary data.</text>
</comment>
<keyword evidence="2" id="KW-0812">Transmembrane</keyword>
<organism evidence="3 4">
    <name type="scientific">Actinocorallia longicatena</name>
    <dbReference type="NCBI Taxonomy" id="111803"/>
    <lineage>
        <taxon>Bacteria</taxon>
        <taxon>Bacillati</taxon>
        <taxon>Actinomycetota</taxon>
        <taxon>Actinomycetes</taxon>
        <taxon>Streptosporangiales</taxon>
        <taxon>Thermomonosporaceae</taxon>
        <taxon>Actinocorallia</taxon>
    </lineage>
</organism>
<proteinExistence type="predicted"/>
<sequence length="751" mass="81920">MPDSPATEFEITDDLIAEAVGRVLDGYVPGELPVEADWLCQEVGKARDRIEDETRSERREFAEALRRRQAGIWAWRLLGIAGWKRSLSLLLVLILAVAAIAVSIWWLAFVEDDLAAPLSLAVIITSALLIIVVGLGVATLGLGSRLLRTETESRIAGALALVTEATLLRAQEITRATINSRIGDEDSRGALLYETDSSGLVETTTHAIVDSDGVSDLERFVREHSTSAIGIAGPRGCGKTTIISRLTDLDGYLGVYIRAPVFYEAADFVRVVHAEVAQQILRSGGAQEQRFEHRGVERLFRKRIVLGLGCFATGILTITLNMTTGVPKWMQGGGGVLGATGLALGLVGVLVFLSSSMSIWTSFSKLMRPGEASGRKDIARDELHALKWKTTLQSKDKLAFKIFSALSLDTEEQVGRDQRERSHPERVADLRDFLLRLRFLPDRTPVIIAIDELDKIASPEKAIEAVNGLKDLFHISDTHFVVSVSEDALDSFALRGVPVRDVFDSSFDTVMRVRPFTPADSWSLLRRRAPLFNEWAALLCHVIAGGLPRDLVRAARRCVELCTRNGGPLPVAELAAGLVKDEALDVVEAAIRRTRTGGEPSRWLMTSRRRIDERGLTSLTPDELFADWIGGATEPGAAVTEPTPIETDVGVLLLIMITTADLFAVTRTSEDWRDFAVRSAADLERLASARASLAVSHVDALDRLVSVREEVGLAPIPAELTARLRAPAPAREEVGERGAPCRLFANGSSRS</sequence>
<protein>
    <recommendedName>
        <fullName evidence="5">KAP-like P-loop domain-containing protein</fullName>
    </recommendedName>
</protein>
<dbReference type="InterPro" id="IPR027417">
    <property type="entry name" value="P-loop_NTPase"/>
</dbReference>
<feature type="transmembrane region" description="Helical" evidence="2">
    <location>
        <begin position="336"/>
        <end position="360"/>
    </location>
</feature>
<dbReference type="SUPFAM" id="SSF52540">
    <property type="entry name" value="P-loop containing nucleoside triphosphate hydrolases"/>
    <property type="match status" value="1"/>
</dbReference>
<evidence type="ECO:0000313" key="3">
    <source>
        <dbReference type="EMBL" id="GAA3230349.1"/>
    </source>
</evidence>
<accession>A0ABP6QIF7</accession>
<reference evidence="4" key="1">
    <citation type="journal article" date="2019" name="Int. J. Syst. Evol. Microbiol.">
        <title>The Global Catalogue of Microorganisms (GCM) 10K type strain sequencing project: providing services to taxonomists for standard genome sequencing and annotation.</title>
        <authorList>
            <consortium name="The Broad Institute Genomics Platform"/>
            <consortium name="The Broad Institute Genome Sequencing Center for Infectious Disease"/>
            <person name="Wu L."/>
            <person name="Ma J."/>
        </authorList>
    </citation>
    <scope>NUCLEOTIDE SEQUENCE [LARGE SCALE GENOMIC DNA]</scope>
    <source>
        <strain evidence="4">JCM 9377</strain>
    </source>
</reference>
<feature type="transmembrane region" description="Helical" evidence="2">
    <location>
        <begin position="304"/>
        <end position="324"/>
    </location>
</feature>